<comment type="caution">
    <text evidence="3">The sequence shown here is derived from an EMBL/GenBank/DDBJ whole genome shotgun (WGS) entry which is preliminary data.</text>
</comment>
<reference evidence="3 4" key="1">
    <citation type="submission" date="2017-04" db="EMBL/GenBank/DDBJ databases">
        <title>Draft genome sequence of Tuber borchii Vittad., a whitish edible truffle.</title>
        <authorList>
            <consortium name="DOE Joint Genome Institute"/>
            <person name="Murat C."/>
            <person name="Kuo A."/>
            <person name="Barry K.W."/>
            <person name="Clum A."/>
            <person name="Dockter R.B."/>
            <person name="Fauchery L."/>
            <person name="Iotti M."/>
            <person name="Kohler A."/>
            <person name="Labutti K."/>
            <person name="Lindquist E.A."/>
            <person name="Lipzen A."/>
            <person name="Ohm R.A."/>
            <person name="Wang M."/>
            <person name="Grigoriev I.V."/>
            <person name="Zambonelli A."/>
            <person name="Martin F.M."/>
        </authorList>
    </citation>
    <scope>NUCLEOTIDE SEQUENCE [LARGE SCALE GENOMIC DNA]</scope>
    <source>
        <strain evidence="3 4">Tbo3840</strain>
    </source>
</reference>
<name>A0A2T7A288_TUBBO</name>
<dbReference type="AlphaFoldDB" id="A0A2T7A288"/>
<keyword evidence="2" id="KW-0472">Membrane</keyword>
<evidence type="ECO:0000256" key="2">
    <source>
        <dbReference type="SAM" id="Phobius"/>
    </source>
</evidence>
<evidence type="ECO:0000256" key="1">
    <source>
        <dbReference type="SAM" id="MobiDB-lite"/>
    </source>
</evidence>
<evidence type="ECO:0000313" key="4">
    <source>
        <dbReference type="Proteomes" id="UP000244722"/>
    </source>
</evidence>
<dbReference type="Proteomes" id="UP000244722">
    <property type="component" value="Unassembled WGS sequence"/>
</dbReference>
<dbReference type="EMBL" id="NESQ01000038">
    <property type="protein sequence ID" value="PUU81856.1"/>
    <property type="molecule type" value="Genomic_DNA"/>
</dbReference>
<sequence>MAPLPAADPSPAPSPAPSLQSTIYSIYKKISAFLKKNPELSPASITDPVEVATVQITGWEAPSLVPTTPIPSELSSPNKTETWSEITNSQNPDGFVEFESDKWKNSNSKRSIDTQEPPMMAMDRAGIDDQVPQLPEGEYDLSYAQELRHLIFFHFVFLLIVTTTILFMTQIARRVNRRITRCPIELSGDYRV</sequence>
<feature type="compositionally biased region" description="Polar residues" evidence="1">
    <location>
        <begin position="73"/>
        <end position="91"/>
    </location>
</feature>
<feature type="region of interest" description="Disordered" evidence="1">
    <location>
        <begin position="65"/>
        <end position="91"/>
    </location>
</feature>
<protein>
    <submittedName>
        <fullName evidence="3">Uncharacterized protein</fullName>
    </submittedName>
</protein>
<keyword evidence="2" id="KW-0812">Transmembrane</keyword>
<keyword evidence="4" id="KW-1185">Reference proteome</keyword>
<gene>
    <name evidence="3" type="ORF">B9Z19DRAFT_544669</name>
</gene>
<keyword evidence="2" id="KW-1133">Transmembrane helix</keyword>
<feature type="transmembrane region" description="Helical" evidence="2">
    <location>
        <begin position="151"/>
        <end position="171"/>
    </location>
</feature>
<accession>A0A2T7A288</accession>
<organism evidence="3 4">
    <name type="scientific">Tuber borchii</name>
    <name type="common">White truffle</name>
    <dbReference type="NCBI Taxonomy" id="42251"/>
    <lineage>
        <taxon>Eukaryota</taxon>
        <taxon>Fungi</taxon>
        <taxon>Dikarya</taxon>
        <taxon>Ascomycota</taxon>
        <taxon>Pezizomycotina</taxon>
        <taxon>Pezizomycetes</taxon>
        <taxon>Pezizales</taxon>
        <taxon>Tuberaceae</taxon>
        <taxon>Tuber</taxon>
    </lineage>
</organism>
<evidence type="ECO:0000313" key="3">
    <source>
        <dbReference type="EMBL" id="PUU81856.1"/>
    </source>
</evidence>
<proteinExistence type="predicted"/>